<evidence type="ECO:0000256" key="5">
    <source>
        <dbReference type="SAM" id="Phobius"/>
    </source>
</evidence>
<feature type="signal peptide" evidence="6">
    <location>
        <begin position="1"/>
        <end position="31"/>
    </location>
</feature>
<evidence type="ECO:0000256" key="1">
    <source>
        <dbReference type="ARBA" id="ARBA00004196"/>
    </source>
</evidence>
<comment type="caution">
    <text evidence="8">The sequence shown here is derived from an EMBL/GenBank/DDBJ whole genome shotgun (WGS) entry which is preliminary data.</text>
</comment>
<dbReference type="GO" id="GO:0042597">
    <property type="term" value="C:periplasmic space"/>
    <property type="evidence" value="ECO:0007669"/>
    <property type="project" value="InterPro"/>
</dbReference>
<evidence type="ECO:0000256" key="2">
    <source>
        <dbReference type="ARBA" id="ARBA00022723"/>
    </source>
</evidence>
<dbReference type="GO" id="GO:0030313">
    <property type="term" value="C:cell envelope"/>
    <property type="evidence" value="ECO:0007669"/>
    <property type="project" value="UniProtKB-SubCell"/>
</dbReference>
<dbReference type="SUPFAM" id="SSF81296">
    <property type="entry name" value="E set domains"/>
    <property type="match status" value="1"/>
</dbReference>
<sequence>MNNLTRTAARIAAVLAAATLGLATTAAPALAHNELTSSSPKNKKTVHEAPENIKLTFRSTLDAESTTVKLVGPDDAEASEGEPRFVKNAVYLKLRPTAAGTYTASYALVSDDGDPVKGKVTFKLSQRAIDALPAPEPTATVEPSAAPEPVVGSDPLVAAGGTAAPRIPTSSGFNWWWVVGGAVVLVLLGLMEAGRRARREA</sequence>
<evidence type="ECO:0000256" key="6">
    <source>
        <dbReference type="SAM" id="SignalP"/>
    </source>
</evidence>
<proteinExistence type="predicted"/>
<dbReference type="Pfam" id="PF04234">
    <property type="entry name" value="CopC"/>
    <property type="match status" value="1"/>
</dbReference>
<feature type="domain" description="CopC" evidence="7">
    <location>
        <begin position="32"/>
        <end position="123"/>
    </location>
</feature>
<keyword evidence="2" id="KW-0479">Metal-binding</keyword>
<dbReference type="GO" id="GO:0005886">
    <property type="term" value="C:plasma membrane"/>
    <property type="evidence" value="ECO:0007669"/>
    <property type="project" value="TreeGrafter"/>
</dbReference>
<feature type="transmembrane region" description="Helical" evidence="5">
    <location>
        <begin position="175"/>
        <end position="193"/>
    </location>
</feature>
<dbReference type="GO" id="GO:0005507">
    <property type="term" value="F:copper ion binding"/>
    <property type="evidence" value="ECO:0007669"/>
    <property type="project" value="InterPro"/>
</dbReference>
<keyword evidence="9" id="KW-1185">Reference proteome</keyword>
<dbReference type="Gene3D" id="2.60.40.1220">
    <property type="match status" value="1"/>
</dbReference>
<accession>A0A8J3BG48</accession>
<dbReference type="Proteomes" id="UP000662200">
    <property type="component" value="Unassembled WGS sequence"/>
</dbReference>
<gene>
    <name evidence="8" type="ORF">GCM10010124_10240</name>
</gene>
<keyword evidence="5" id="KW-1133">Transmembrane helix</keyword>
<reference evidence="8" key="1">
    <citation type="journal article" date="2014" name="Int. J. Syst. Evol. Microbiol.">
        <title>Complete genome sequence of Corynebacterium casei LMG S-19264T (=DSM 44701T), isolated from a smear-ripened cheese.</title>
        <authorList>
            <consortium name="US DOE Joint Genome Institute (JGI-PGF)"/>
            <person name="Walter F."/>
            <person name="Albersmeier A."/>
            <person name="Kalinowski J."/>
            <person name="Ruckert C."/>
        </authorList>
    </citation>
    <scope>NUCLEOTIDE SEQUENCE</scope>
    <source>
        <strain evidence="8">JCM 3091</strain>
    </source>
</reference>
<dbReference type="AlphaFoldDB" id="A0A8J3BG48"/>
<dbReference type="PANTHER" id="PTHR34820">
    <property type="entry name" value="INNER MEMBRANE PROTEIN YEBZ"/>
    <property type="match status" value="1"/>
</dbReference>
<keyword evidence="3 6" id="KW-0732">Signal</keyword>
<dbReference type="PANTHER" id="PTHR34820:SF4">
    <property type="entry name" value="INNER MEMBRANE PROTEIN YEBZ"/>
    <property type="match status" value="1"/>
</dbReference>
<name>A0A8J3BG48_9ACTN</name>
<dbReference type="EMBL" id="BMQC01000002">
    <property type="protein sequence ID" value="GGK19567.1"/>
    <property type="molecule type" value="Genomic_DNA"/>
</dbReference>
<dbReference type="InterPro" id="IPR007348">
    <property type="entry name" value="CopC_dom"/>
</dbReference>
<dbReference type="GO" id="GO:0046688">
    <property type="term" value="P:response to copper ion"/>
    <property type="evidence" value="ECO:0007669"/>
    <property type="project" value="InterPro"/>
</dbReference>
<feature type="chain" id="PRO_5035291419" description="CopC domain-containing protein" evidence="6">
    <location>
        <begin position="32"/>
        <end position="201"/>
    </location>
</feature>
<organism evidence="8 9">
    <name type="scientific">Pilimelia terevasa</name>
    <dbReference type="NCBI Taxonomy" id="53372"/>
    <lineage>
        <taxon>Bacteria</taxon>
        <taxon>Bacillati</taxon>
        <taxon>Actinomycetota</taxon>
        <taxon>Actinomycetes</taxon>
        <taxon>Micromonosporales</taxon>
        <taxon>Micromonosporaceae</taxon>
        <taxon>Pilimelia</taxon>
    </lineage>
</organism>
<evidence type="ECO:0000256" key="3">
    <source>
        <dbReference type="ARBA" id="ARBA00022729"/>
    </source>
</evidence>
<evidence type="ECO:0000259" key="7">
    <source>
        <dbReference type="Pfam" id="PF04234"/>
    </source>
</evidence>
<dbReference type="InterPro" id="IPR014755">
    <property type="entry name" value="Cu-Rt/internalin_Ig-like"/>
</dbReference>
<dbReference type="InterPro" id="IPR032694">
    <property type="entry name" value="CopC/D"/>
</dbReference>
<keyword evidence="5" id="KW-0472">Membrane</keyword>
<keyword evidence="4" id="KW-0186">Copper</keyword>
<dbReference type="GO" id="GO:0006825">
    <property type="term" value="P:copper ion transport"/>
    <property type="evidence" value="ECO:0007669"/>
    <property type="project" value="InterPro"/>
</dbReference>
<dbReference type="InterPro" id="IPR014756">
    <property type="entry name" value="Ig_E-set"/>
</dbReference>
<protein>
    <recommendedName>
        <fullName evidence="7">CopC domain-containing protein</fullName>
    </recommendedName>
</protein>
<keyword evidence="5" id="KW-0812">Transmembrane</keyword>
<comment type="subcellular location">
    <subcellularLocation>
        <location evidence="1">Cell envelope</location>
    </subcellularLocation>
</comment>
<evidence type="ECO:0000313" key="9">
    <source>
        <dbReference type="Proteomes" id="UP000662200"/>
    </source>
</evidence>
<reference evidence="8" key="2">
    <citation type="submission" date="2020-09" db="EMBL/GenBank/DDBJ databases">
        <authorList>
            <person name="Sun Q."/>
            <person name="Ohkuma M."/>
        </authorList>
    </citation>
    <scope>NUCLEOTIDE SEQUENCE</scope>
    <source>
        <strain evidence="8">JCM 3091</strain>
    </source>
</reference>
<evidence type="ECO:0000313" key="8">
    <source>
        <dbReference type="EMBL" id="GGK19567.1"/>
    </source>
</evidence>
<dbReference type="RefSeq" id="WP_189112986.1">
    <property type="nucleotide sequence ID" value="NZ_BMQC01000002.1"/>
</dbReference>
<evidence type="ECO:0000256" key="4">
    <source>
        <dbReference type="ARBA" id="ARBA00023008"/>
    </source>
</evidence>